<proteinExistence type="predicted"/>
<sequence>MSRLRQITRKHWVKTVFVFYSQTGRNFKGLGPGSV</sequence>
<accession>A0A1H4KUY5</accession>
<dbReference type="Proteomes" id="UP000182409">
    <property type="component" value="Unassembled WGS sequence"/>
</dbReference>
<name>A0A1H4KUY5_9BACT</name>
<dbReference type="AlphaFoldDB" id="A0A1H4KUY5"/>
<evidence type="ECO:0000313" key="1">
    <source>
        <dbReference type="EMBL" id="SEB61908.1"/>
    </source>
</evidence>
<organism evidence="1 2">
    <name type="scientific">Terriglobus roseus</name>
    <dbReference type="NCBI Taxonomy" id="392734"/>
    <lineage>
        <taxon>Bacteria</taxon>
        <taxon>Pseudomonadati</taxon>
        <taxon>Acidobacteriota</taxon>
        <taxon>Terriglobia</taxon>
        <taxon>Terriglobales</taxon>
        <taxon>Acidobacteriaceae</taxon>
        <taxon>Terriglobus</taxon>
    </lineage>
</organism>
<gene>
    <name evidence="1" type="ORF">SAMN05443244_1353</name>
</gene>
<dbReference type="EMBL" id="FNSD01000001">
    <property type="protein sequence ID" value="SEB61908.1"/>
    <property type="molecule type" value="Genomic_DNA"/>
</dbReference>
<protein>
    <submittedName>
        <fullName evidence="1">Uncharacterized protein</fullName>
    </submittedName>
</protein>
<evidence type="ECO:0000313" key="2">
    <source>
        <dbReference type="Proteomes" id="UP000182409"/>
    </source>
</evidence>
<reference evidence="1 2" key="1">
    <citation type="submission" date="2016-10" db="EMBL/GenBank/DDBJ databases">
        <authorList>
            <person name="de Groot N.N."/>
        </authorList>
    </citation>
    <scope>NUCLEOTIDE SEQUENCE [LARGE SCALE GENOMIC DNA]</scope>
    <source>
        <strain evidence="1 2">AB35.6</strain>
    </source>
</reference>